<feature type="compositionally biased region" description="Polar residues" evidence="1">
    <location>
        <begin position="384"/>
        <end position="402"/>
    </location>
</feature>
<sequence>MVGQAAVDGEMPEGMPDENWDDPAHSAESTAQDLDCASPSASSTMPVEDMREILTAVTQHSDLAAALRKKGQAGRAVRTLERAVAMCSRAEHVHPAVAVEAARTRVNLAAALSEAARHREAIAHIRKAQRGLDQILAWAEQCGGSDAGAKQIAGEASALRCAALVAESIELDLCPGATDDFDTMLNDTLLLRDTLTPKNRTVSLPQIGQKGRRERQMRVKDDNASKTHAPGAMRSSDVGGEKRQPVIKLSLRPRAAEERTDVFSDFLRGVEAERVARLGSLNDNWEDQAKRRLGQVHRRTRLQLELSGDNDLKEKRYTSTGHQVFMKAMKKANKCWSDPSLLQEAAKENATPEILQVRKLNRQLYVKPPTPPPPPPPKPKMDQSLVNNLRSNHGRSSIKNEM</sequence>
<name>A0A812LXV3_9DINO</name>
<evidence type="ECO:0000256" key="1">
    <source>
        <dbReference type="SAM" id="MobiDB-lite"/>
    </source>
</evidence>
<keyword evidence="3" id="KW-1185">Reference proteome</keyword>
<proteinExistence type="predicted"/>
<organism evidence="2 3">
    <name type="scientific">Symbiodinium natans</name>
    <dbReference type="NCBI Taxonomy" id="878477"/>
    <lineage>
        <taxon>Eukaryota</taxon>
        <taxon>Sar</taxon>
        <taxon>Alveolata</taxon>
        <taxon>Dinophyceae</taxon>
        <taxon>Suessiales</taxon>
        <taxon>Symbiodiniaceae</taxon>
        <taxon>Symbiodinium</taxon>
    </lineage>
</organism>
<dbReference type="AlphaFoldDB" id="A0A812LXV3"/>
<dbReference type="SUPFAM" id="SSF48452">
    <property type="entry name" value="TPR-like"/>
    <property type="match status" value="1"/>
</dbReference>
<feature type="compositionally biased region" description="Basic and acidic residues" evidence="1">
    <location>
        <begin position="214"/>
        <end position="225"/>
    </location>
</feature>
<dbReference type="Proteomes" id="UP000604046">
    <property type="component" value="Unassembled WGS sequence"/>
</dbReference>
<comment type="caution">
    <text evidence="2">The sequence shown here is derived from an EMBL/GenBank/DDBJ whole genome shotgun (WGS) entry which is preliminary data.</text>
</comment>
<accession>A0A812LXV3</accession>
<feature type="region of interest" description="Disordered" evidence="1">
    <location>
        <begin position="208"/>
        <end position="243"/>
    </location>
</feature>
<evidence type="ECO:0000313" key="2">
    <source>
        <dbReference type="EMBL" id="CAE7254991.1"/>
    </source>
</evidence>
<dbReference type="Gene3D" id="1.25.40.10">
    <property type="entry name" value="Tetratricopeptide repeat domain"/>
    <property type="match status" value="1"/>
</dbReference>
<reference evidence="2" key="1">
    <citation type="submission" date="2021-02" db="EMBL/GenBank/DDBJ databases">
        <authorList>
            <person name="Dougan E. K."/>
            <person name="Rhodes N."/>
            <person name="Thang M."/>
            <person name="Chan C."/>
        </authorList>
    </citation>
    <scope>NUCLEOTIDE SEQUENCE</scope>
</reference>
<dbReference type="OrthoDB" id="438843at2759"/>
<protein>
    <submittedName>
        <fullName evidence="2">HERC1 protein</fullName>
    </submittedName>
</protein>
<feature type="compositionally biased region" description="Pro residues" evidence="1">
    <location>
        <begin position="368"/>
        <end position="378"/>
    </location>
</feature>
<dbReference type="InterPro" id="IPR011990">
    <property type="entry name" value="TPR-like_helical_dom_sf"/>
</dbReference>
<feature type="region of interest" description="Disordered" evidence="1">
    <location>
        <begin position="1"/>
        <end position="45"/>
    </location>
</feature>
<feature type="region of interest" description="Disordered" evidence="1">
    <location>
        <begin position="363"/>
        <end position="402"/>
    </location>
</feature>
<evidence type="ECO:0000313" key="3">
    <source>
        <dbReference type="Proteomes" id="UP000604046"/>
    </source>
</evidence>
<dbReference type="EMBL" id="CAJNDS010001313">
    <property type="protein sequence ID" value="CAE7254991.1"/>
    <property type="molecule type" value="Genomic_DNA"/>
</dbReference>
<gene>
    <name evidence="2" type="primary">HERC1</name>
    <name evidence="2" type="ORF">SNAT2548_LOCUS12944</name>
</gene>